<evidence type="ECO:0000313" key="4">
    <source>
        <dbReference type="Proteomes" id="UP000007488"/>
    </source>
</evidence>
<dbReference type="Pfam" id="PF12836">
    <property type="entry name" value="HHH_3"/>
    <property type="match status" value="1"/>
</dbReference>
<dbReference type="InterPro" id="IPR051675">
    <property type="entry name" value="Endo/Exo/Phosphatase_dom_1"/>
</dbReference>
<reference evidence="3 4" key="1">
    <citation type="journal article" date="2011" name="Stand. Genomic Sci.">
        <title>Complete genome sequence of Syntrophobotulus glycolicus type strain (FlGlyR).</title>
        <authorList>
            <person name="Han C."/>
            <person name="Mwirichia R."/>
            <person name="Chertkov O."/>
            <person name="Held B."/>
            <person name="Lapidus A."/>
            <person name="Nolan M."/>
            <person name="Lucas S."/>
            <person name="Hammon N."/>
            <person name="Deshpande S."/>
            <person name="Cheng J.F."/>
            <person name="Tapia R."/>
            <person name="Goodwin L."/>
            <person name="Pitluck S."/>
            <person name="Huntemann M."/>
            <person name="Liolios K."/>
            <person name="Ivanova N."/>
            <person name="Pagani I."/>
            <person name="Mavromatis K."/>
            <person name="Ovchinikova G."/>
            <person name="Pati A."/>
            <person name="Chen A."/>
            <person name="Palaniappan K."/>
            <person name="Land M."/>
            <person name="Hauser L."/>
            <person name="Brambilla E.M."/>
            <person name="Rohde M."/>
            <person name="Spring S."/>
            <person name="Sikorski J."/>
            <person name="Goker M."/>
            <person name="Woyke T."/>
            <person name="Bristow J."/>
            <person name="Eisen J.A."/>
            <person name="Markowitz V."/>
            <person name="Hugenholtz P."/>
            <person name="Kyrpides N.C."/>
            <person name="Klenk H.P."/>
            <person name="Detter J.C."/>
        </authorList>
    </citation>
    <scope>NUCLEOTIDE SEQUENCE [LARGE SCALE GENOMIC DNA]</scope>
    <source>
        <strain evidence="4">DSM 8271 / FlGlyR</strain>
    </source>
</reference>
<dbReference type="PANTHER" id="PTHR21180:SF32">
    <property type="entry name" value="ENDONUCLEASE_EXONUCLEASE_PHOSPHATASE FAMILY DOMAIN-CONTAINING PROTEIN 1"/>
    <property type="match status" value="1"/>
</dbReference>
<dbReference type="GO" id="GO:0015627">
    <property type="term" value="C:type II protein secretion system complex"/>
    <property type="evidence" value="ECO:0007669"/>
    <property type="project" value="TreeGrafter"/>
</dbReference>
<dbReference type="RefSeq" id="WP_013625600.1">
    <property type="nucleotide sequence ID" value="NC_015172.1"/>
</dbReference>
<dbReference type="InterPro" id="IPR019554">
    <property type="entry name" value="Soluble_ligand-bd"/>
</dbReference>
<feature type="domain" description="Helix-hairpin-helix DNA-binding motif class 1" evidence="2">
    <location>
        <begin position="167"/>
        <end position="186"/>
    </location>
</feature>
<dbReference type="OrthoDB" id="9790239at2"/>
<feature type="compositionally biased region" description="Basic and acidic residues" evidence="1">
    <location>
        <begin position="102"/>
        <end position="111"/>
    </location>
</feature>
<evidence type="ECO:0000256" key="1">
    <source>
        <dbReference type="SAM" id="MobiDB-lite"/>
    </source>
</evidence>
<organism evidence="3 4">
    <name type="scientific">Syntrophobotulus glycolicus (strain DSM 8271 / FlGlyR)</name>
    <dbReference type="NCBI Taxonomy" id="645991"/>
    <lineage>
        <taxon>Bacteria</taxon>
        <taxon>Bacillati</taxon>
        <taxon>Bacillota</taxon>
        <taxon>Clostridia</taxon>
        <taxon>Eubacteriales</taxon>
        <taxon>Desulfitobacteriaceae</taxon>
        <taxon>Syntrophobotulus</taxon>
    </lineage>
</organism>
<dbReference type="KEGG" id="sgy:Sgly_2450"/>
<dbReference type="InterPro" id="IPR010994">
    <property type="entry name" value="RuvA_2-like"/>
</dbReference>
<dbReference type="STRING" id="645991.Sgly_2450"/>
<name>F0SVG2_SYNGF</name>
<dbReference type="Pfam" id="PF10531">
    <property type="entry name" value="SLBB"/>
    <property type="match status" value="1"/>
</dbReference>
<dbReference type="GO" id="GO:0003677">
    <property type="term" value="F:DNA binding"/>
    <property type="evidence" value="ECO:0007669"/>
    <property type="project" value="InterPro"/>
</dbReference>
<feature type="region of interest" description="Disordered" evidence="1">
    <location>
        <begin position="100"/>
        <end position="129"/>
    </location>
</feature>
<evidence type="ECO:0000313" key="3">
    <source>
        <dbReference type="EMBL" id="ADY56735.1"/>
    </source>
</evidence>
<proteinExistence type="predicted"/>
<dbReference type="EMBL" id="CP002547">
    <property type="protein sequence ID" value="ADY56735.1"/>
    <property type="molecule type" value="Genomic_DNA"/>
</dbReference>
<dbReference type="GO" id="GO:0015628">
    <property type="term" value="P:protein secretion by the type II secretion system"/>
    <property type="evidence" value="ECO:0007669"/>
    <property type="project" value="TreeGrafter"/>
</dbReference>
<dbReference type="Gene3D" id="1.10.150.320">
    <property type="entry name" value="Photosystem II 12 kDa extrinsic protein"/>
    <property type="match status" value="1"/>
</dbReference>
<accession>F0SVG2</accession>
<dbReference type="SMART" id="SM00278">
    <property type="entry name" value="HhH1"/>
    <property type="match status" value="2"/>
</dbReference>
<dbReference type="eggNOG" id="COG1555">
    <property type="taxonomic scope" value="Bacteria"/>
</dbReference>
<dbReference type="NCBIfam" id="TIGR00426">
    <property type="entry name" value="competence protein ComEA helix-hairpin-helix repeat region"/>
    <property type="match status" value="1"/>
</dbReference>
<dbReference type="Proteomes" id="UP000007488">
    <property type="component" value="Chromosome"/>
</dbReference>
<keyword evidence="4" id="KW-1185">Reference proteome</keyword>
<gene>
    <name evidence="3" type="ordered locus">Sgly_2450</name>
</gene>
<protein>
    <submittedName>
        <fullName evidence="3">Competence protein ComEA helix-hairpin-helix repeat protein</fullName>
    </submittedName>
</protein>
<evidence type="ECO:0000259" key="2">
    <source>
        <dbReference type="SMART" id="SM00278"/>
    </source>
</evidence>
<sequence>MRNKAKVLWWAALGLLLVTAALRVFLPVKSPVEFEQDPNNGDIVVYITGAVRQPGMLRLALDARMDDALKAAQVTSEADLDMINPAQKLKDGQKIIIPAKKTAMESQKDTEPGSTTDNRDTSSSSSEKVNINTADLAELDRIPGIGPALAKRIIDYRKDNGLYNTPEDLKNVSGIGEKTYEKMSGYLTVGQ</sequence>
<feature type="domain" description="Helix-hairpin-helix DNA-binding motif class 1" evidence="2">
    <location>
        <begin position="137"/>
        <end position="156"/>
    </location>
</feature>
<dbReference type="SUPFAM" id="SSF47781">
    <property type="entry name" value="RuvA domain 2-like"/>
    <property type="match status" value="1"/>
</dbReference>
<reference evidence="4" key="2">
    <citation type="submission" date="2011-02" db="EMBL/GenBank/DDBJ databases">
        <title>The complete genome of Syntrophobotulus glycolicus DSM 8271.</title>
        <authorList>
            <person name="Lucas S."/>
            <person name="Copeland A."/>
            <person name="Lapidus A."/>
            <person name="Bruce D."/>
            <person name="Goodwin L."/>
            <person name="Pitluck S."/>
            <person name="Kyrpides N."/>
            <person name="Mavromatis K."/>
            <person name="Pagani I."/>
            <person name="Ivanova N."/>
            <person name="Mikhailova N."/>
            <person name="Chertkov O."/>
            <person name="Held B."/>
            <person name="Detter J.C."/>
            <person name="Tapia R."/>
            <person name="Han C."/>
            <person name="Land M."/>
            <person name="Hauser L."/>
            <person name="Markowitz V."/>
            <person name="Cheng J.-F."/>
            <person name="Hugenholtz P."/>
            <person name="Woyke T."/>
            <person name="Wu D."/>
            <person name="Spring S."/>
            <person name="Schroeder M."/>
            <person name="Brambilla E."/>
            <person name="Klenk H.-P."/>
            <person name="Eisen J.A."/>
        </authorList>
    </citation>
    <scope>NUCLEOTIDE SEQUENCE [LARGE SCALE GENOMIC DNA]</scope>
    <source>
        <strain evidence="4">DSM 8271 / FlGlyR</strain>
    </source>
</reference>
<dbReference type="PANTHER" id="PTHR21180">
    <property type="entry name" value="ENDONUCLEASE/EXONUCLEASE/PHOSPHATASE FAMILY DOMAIN-CONTAINING PROTEIN 1"/>
    <property type="match status" value="1"/>
</dbReference>
<dbReference type="GO" id="GO:0006281">
    <property type="term" value="P:DNA repair"/>
    <property type="evidence" value="ECO:0007669"/>
    <property type="project" value="InterPro"/>
</dbReference>
<dbReference type="InterPro" id="IPR004509">
    <property type="entry name" value="Competence_ComEA_HhH"/>
</dbReference>
<dbReference type="AlphaFoldDB" id="F0SVG2"/>
<dbReference type="InterPro" id="IPR003583">
    <property type="entry name" value="Hlx-hairpin-Hlx_DNA-bd_motif"/>
</dbReference>
<dbReference type="HOGENOM" id="CLU_052011_1_1_9"/>